<dbReference type="RefSeq" id="WP_025208905.1">
    <property type="nucleotide sequence ID" value="NZ_CP006932.1"/>
</dbReference>
<proteinExistence type="predicted"/>
<dbReference type="Proteomes" id="UP000019450">
    <property type="component" value="Chromosome"/>
</dbReference>
<evidence type="ECO:0000313" key="3">
    <source>
        <dbReference type="Proteomes" id="UP000019450"/>
    </source>
</evidence>
<reference evidence="2 3" key="1">
    <citation type="journal article" date="2014" name="Genome Biol. Evol.">
        <title>Phylogenomics of "Candidatus Hepatoplasma crinochetorum," a Lineage of Mollicutes Associated with Noninsect Arthropods.</title>
        <authorList>
            <person name="Leclercq S."/>
            <person name="Dittmer J."/>
            <person name="Bouchon D."/>
            <person name="Cordaux R."/>
        </authorList>
    </citation>
    <scope>NUCLEOTIDE SEQUENCE [LARGE SCALE GENOMIC DNA]</scope>
    <source>
        <strain evidence="2 3">Av</strain>
    </source>
</reference>
<gene>
    <name evidence="2" type="ORF">X271_00519</name>
</gene>
<keyword evidence="3" id="KW-1185">Reference proteome</keyword>
<dbReference type="HOGENOM" id="CLU_2680843_0_0_14"/>
<keyword evidence="1" id="KW-0812">Transmembrane</keyword>
<dbReference type="EMBL" id="CP006932">
    <property type="protein sequence ID" value="AHK22619.1"/>
    <property type="molecule type" value="Genomic_DNA"/>
</dbReference>
<protein>
    <submittedName>
        <fullName evidence="2">Uncharacterized protein</fullName>
    </submittedName>
</protein>
<evidence type="ECO:0000313" key="2">
    <source>
        <dbReference type="EMBL" id="AHK22619.1"/>
    </source>
</evidence>
<name>W8GFQ7_9MOLU</name>
<dbReference type="KEGG" id="hcr:X271_00519"/>
<feature type="transmembrane region" description="Helical" evidence="1">
    <location>
        <begin position="46"/>
        <end position="72"/>
    </location>
</feature>
<accession>W8GFQ7</accession>
<keyword evidence="1" id="KW-0472">Membrane</keyword>
<evidence type="ECO:0000256" key="1">
    <source>
        <dbReference type="SAM" id="Phobius"/>
    </source>
</evidence>
<sequence length="74" mass="8850">MDDFKNKLKSGTGWKIVATIMAFVWLLNLFIVWFSTESFEWMKKNMAIRIIVSVVFVIFWIPAIIVGIYWIWFV</sequence>
<dbReference type="STRING" id="1427984.X271_00519"/>
<feature type="transmembrane region" description="Helical" evidence="1">
    <location>
        <begin position="12"/>
        <end position="34"/>
    </location>
</feature>
<organism evidence="2 3">
    <name type="scientific">Candidatus Hepatoplasma crinochetorum Av</name>
    <dbReference type="NCBI Taxonomy" id="1427984"/>
    <lineage>
        <taxon>Bacteria</taxon>
        <taxon>Bacillati</taxon>
        <taxon>Mycoplasmatota</taxon>
        <taxon>Mollicutes</taxon>
        <taxon>Candidatus Hepatoplasmataceae</taxon>
        <taxon>Candidatus Hepatoplasma</taxon>
    </lineage>
</organism>
<keyword evidence="1" id="KW-1133">Transmembrane helix</keyword>
<dbReference type="AlphaFoldDB" id="W8GFQ7"/>